<reference evidence="9 10" key="1">
    <citation type="journal article" date="2004" name="Science">
        <title>The genome of the diatom Thalassiosira pseudonana: ecology, evolution, and metabolism.</title>
        <authorList>
            <person name="Armbrust E.V."/>
            <person name="Berges J.A."/>
            <person name="Bowler C."/>
            <person name="Green B.R."/>
            <person name="Martinez D."/>
            <person name="Putnam N.H."/>
            <person name="Zhou S."/>
            <person name="Allen A.E."/>
            <person name="Apt K.E."/>
            <person name="Bechner M."/>
            <person name="Brzezinski M.A."/>
            <person name="Chaal B.K."/>
            <person name="Chiovitti A."/>
            <person name="Davis A.K."/>
            <person name="Demarest M.S."/>
            <person name="Detter J.C."/>
            <person name="Glavina T."/>
            <person name="Goodstein D."/>
            <person name="Hadi M.Z."/>
            <person name="Hellsten U."/>
            <person name="Hildebrand M."/>
            <person name="Jenkins B.D."/>
            <person name="Jurka J."/>
            <person name="Kapitonov V.V."/>
            <person name="Kroger N."/>
            <person name="Lau W.W."/>
            <person name="Lane T.W."/>
            <person name="Larimer F.W."/>
            <person name="Lippmeier J.C."/>
            <person name="Lucas S."/>
            <person name="Medina M."/>
            <person name="Montsant A."/>
            <person name="Obornik M."/>
            <person name="Parker M.S."/>
            <person name="Palenik B."/>
            <person name="Pazour G.J."/>
            <person name="Richardson P.M."/>
            <person name="Rynearson T.A."/>
            <person name="Saito M.A."/>
            <person name="Schwartz D.C."/>
            <person name="Thamatrakoln K."/>
            <person name="Valentin K."/>
            <person name="Vardi A."/>
            <person name="Wilkerson F.P."/>
            <person name="Rokhsar D.S."/>
        </authorList>
    </citation>
    <scope>NUCLEOTIDE SEQUENCE [LARGE SCALE GENOMIC DNA]</scope>
    <source>
        <strain evidence="9 10">CCMP1335</strain>
    </source>
</reference>
<dbReference type="GeneID" id="7445313"/>
<keyword evidence="5 7" id="KW-0472">Membrane</keyword>
<dbReference type="SUPFAM" id="SSF49354">
    <property type="entry name" value="PapD-like"/>
    <property type="match status" value="1"/>
</dbReference>
<feature type="compositionally biased region" description="Gly residues" evidence="6">
    <location>
        <begin position="279"/>
        <end position="296"/>
    </location>
</feature>
<dbReference type="OMA" id="TTQPRRY"/>
<dbReference type="PANTHER" id="PTHR10809:SF6">
    <property type="entry name" value="AT11025P-RELATED"/>
    <property type="match status" value="1"/>
</dbReference>
<feature type="transmembrane region" description="Helical" evidence="7">
    <location>
        <begin position="325"/>
        <end position="343"/>
    </location>
</feature>
<feature type="compositionally biased region" description="Basic and acidic residues" evidence="6">
    <location>
        <begin position="268"/>
        <end position="277"/>
    </location>
</feature>
<dbReference type="RefSeq" id="XP_002287052.1">
    <property type="nucleotide sequence ID" value="XM_002287016.1"/>
</dbReference>
<evidence type="ECO:0000259" key="8">
    <source>
        <dbReference type="PROSITE" id="PS50202"/>
    </source>
</evidence>
<keyword evidence="10" id="KW-1185">Reference proteome</keyword>
<dbReference type="InParanoid" id="B8BSB8"/>
<evidence type="ECO:0000313" key="9">
    <source>
        <dbReference type="EMBL" id="EED96693.1"/>
    </source>
</evidence>
<name>B8BSB8_THAPS</name>
<dbReference type="GO" id="GO:0061817">
    <property type="term" value="P:endoplasmic reticulum-plasma membrane tethering"/>
    <property type="evidence" value="ECO:0000318"/>
    <property type="project" value="GO_Central"/>
</dbReference>
<keyword evidence="4 7" id="KW-1133">Transmembrane helix</keyword>
<comment type="subcellular location">
    <subcellularLocation>
        <location evidence="1">Membrane</location>
        <topology evidence="1">Single-pass type IV membrane protein</topology>
    </subcellularLocation>
</comment>
<dbReference type="Pfam" id="PF00635">
    <property type="entry name" value="Motile_Sperm"/>
    <property type="match status" value="1"/>
</dbReference>
<evidence type="ECO:0000256" key="6">
    <source>
        <dbReference type="SAM" id="MobiDB-lite"/>
    </source>
</evidence>
<feature type="domain" description="MSP" evidence="8">
    <location>
        <begin position="8"/>
        <end position="142"/>
    </location>
</feature>
<evidence type="ECO:0000256" key="4">
    <source>
        <dbReference type="ARBA" id="ARBA00022989"/>
    </source>
</evidence>
<dbReference type="InterPro" id="IPR016763">
    <property type="entry name" value="VAP"/>
</dbReference>
<dbReference type="GO" id="GO:0090158">
    <property type="term" value="P:endoplasmic reticulum membrane organization"/>
    <property type="evidence" value="ECO:0000318"/>
    <property type="project" value="GO_Central"/>
</dbReference>
<proteinExistence type="inferred from homology"/>
<dbReference type="GO" id="GO:0005886">
    <property type="term" value="C:plasma membrane"/>
    <property type="evidence" value="ECO:0000318"/>
    <property type="project" value="GO_Central"/>
</dbReference>
<dbReference type="InterPro" id="IPR000535">
    <property type="entry name" value="MSP_dom"/>
</dbReference>
<accession>B8BSB8</accession>
<dbReference type="KEGG" id="tps:THAPSDRAFT_21060"/>
<organism evidence="9 10">
    <name type="scientific">Thalassiosira pseudonana</name>
    <name type="common">Marine diatom</name>
    <name type="synonym">Cyclotella nana</name>
    <dbReference type="NCBI Taxonomy" id="35128"/>
    <lineage>
        <taxon>Eukaryota</taxon>
        <taxon>Sar</taxon>
        <taxon>Stramenopiles</taxon>
        <taxon>Ochrophyta</taxon>
        <taxon>Bacillariophyta</taxon>
        <taxon>Coscinodiscophyceae</taxon>
        <taxon>Thalassiosirophycidae</taxon>
        <taxon>Thalassiosirales</taxon>
        <taxon>Thalassiosiraceae</taxon>
        <taxon>Thalassiosira</taxon>
    </lineage>
</organism>
<dbReference type="eggNOG" id="KOG0439">
    <property type="taxonomic scope" value="Eukaryota"/>
</dbReference>
<feature type="transmembrane region" description="Helical" evidence="7">
    <location>
        <begin position="301"/>
        <end position="319"/>
    </location>
</feature>
<evidence type="ECO:0000256" key="5">
    <source>
        <dbReference type="ARBA" id="ARBA00023136"/>
    </source>
</evidence>
<dbReference type="GO" id="GO:0005789">
    <property type="term" value="C:endoplasmic reticulum membrane"/>
    <property type="evidence" value="ECO:0000318"/>
    <property type="project" value="GO_Central"/>
</dbReference>
<evidence type="ECO:0000256" key="1">
    <source>
        <dbReference type="ARBA" id="ARBA00004211"/>
    </source>
</evidence>
<comment type="similarity">
    <text evidence="2">Belongs to the VAMP-associated protein (VAP) (TC 9.B.17) family.</text>
</comment>
<feature type="region of interest" description="Disordered" evidence="6">
    <location>
        <begin position="190"/>
        <end position="224"/>
    </location>
</feature>
<reference evidence="9 10" key="2">
    <citation type="journal article" date="2008" name="Nature">
        <title>The Phaeodactylum genome reveals the evolutionary history of diatom genomes.</title>
        <authorList>
            <person name="Bowler C."/>
            <person name="Allen A.E."/>
            <person name="Badger J.H."/>
            <person name="Grimwood J."/>
            <person name="Jabbari K."/>
            <person name="Kuo A."/>
            <person name="Maheswari U."/>
            <person name="Martens C."/>
            <person name="Maumus F."/>
            <person name="Otillar R.P."/>
            <person name="Rayko E."/>
            <person name="Salamov A."/>
            <person name="Vandepoele K."/>
            <person name="Beszteri B."/>
            <person name="Gruber A."/>
            <person name="Heijde M."/>
            <person name="Katinka M."/>
            <person name="Mock T."/>
            <person name="Valentin K."/>
            <person name="Verret F."/>
            <person name="Berges J.A."/>
            <person name="Brownlee C."/>
            <person name="Cadoret J.P."/>
            <person name="Chiovitti A."/>
            <person name="Choi C.J."/>
            <person name="Coesel S."/>
            <person name="De Martino A."/>
            <person name="Detter J.C."/>
            <person name="Durkin C."/>
            <person name="Falciatore A."/>
            <person name="Fournet J."/>
            <person name="Haruta M."/>
            <person name="Huysman M.J."/>
            <person name="Jenkins B.D."/>
            <person name="Jiroutova K."/>
            <person name="Jorgensen R.E."/>
            <person name="Joubert Y."/>
            <person name="Kaplan A."/>
            <person name="Kroger N."/>
            <person name="Kroth P.G."/>
            <person name="La Roche J."/>
            <person name="Lindquist E."/>
            <person name="Lommer M."/>
            <person name="Martin-Jezequel V."/>
            <person name="Lopez P.J."/>
            <person name="Lucas S."/>
            <person name="Mangogna M."/>
            <person name="McGinnis K."/>
            <person name="Medlin L.K."/>
            <person name="Montsant A."/>
            <person name="Oudot-Le Secq M.P."/>
            <person name="Napoli C."/>
            <person name="Obornik M."/>
            <person name="Parker M.S."/>
            <person name="Petit J.L."/>
            <person name="Porcel B.M."/>
            <person name="Poulsen N."/>
            <person name="Robison M."/>
            <person name="Rychlewski L."/>
            <person name="Rynearson T.A."/>
            <person name="Schmutz J."/>
            <person name="Shapiro H."/>
            <person name="Siaut M."/>
            <person name="Stanley M."/>
            <person name="Sussman M.R."/>
            <person name="Taylor A.R."/>
            <person name="Vardi A."/>
            <person name="von Dassow P."/>
            <person name="Vyverman W."/>
            <person name="Willis A."/>
            <person name="Wyrwicz L.S."/>
            <person name="Rokhsar D.S."/>
            <person name="Weissenbach J."/>
            <person name="Armbrust E.V."/>
            <person name="Green B.R."/>
            <person name="Van de Peer Y."/>
            <person name="Grigoriev I.V."/>
        </authorList>
    </citation>
    <scope>NUCLEOTIDE SEQUENCE [LARGE SCALE GENOMIC DNA]</scope>
    <source>
        <strain evidence="9 10">CCMP1335</strain>
    </source>
</reference>
<dbReference type="PANTHER" id="PTHR10809">
    <property type="entry name" value="VESICLE-ASSOCIATED MEMBRANE PROTEIN-ASSOCIATED PROTEIN"/>
    <property type="match status" value="1"/>
</dbReference>
<evidence type="ECO:0000256" key="3">
    <source>
        <dbReference type="ARBA" id="ARBA00022692"/>
    </source>
</evidence>
<dbReference type="InterPro" id="IPR013783">
    <property type="entry name" value="Ig-like_fold"/>
</dbReference>
<evidence type="ECO:0000313" key="10">
    <source>
        <dbReference type="Proteomes" id="UP000001449"/>
    </source>
</evidence>
<dbReference type="PaxDb" id="35128-Thaps21060"/>
<feature type="compositionally biased region" description="Polar residues" evidence="6">
    <location>
        <begin position="198"/>
        <end position="224"/>
    </location>
</feature>
<dbReference type="AlphaFoldDB" id="B8BSB8"/>
<protein>
    <recommendedName>
        <fullName evidence="8">MSP domain-containing protein</fullName>
    </recommendedName>
</protein>
<evidence type="ECO:0000256" key="2">
    <source>
        <dbReference type="ARBA" id="ARBA00008932"/>
    </source>
</evidence>
<evidence type="ECO:0000256" key="7">
    <source>
        <dbReference type="SAM" id="Phobius"/>
    </source>
</evidence>
<sequence length="407" mass="43351">MAAPLPYALEVTPDSLLQFTITQNPSGDGEDGSRCTMTLRHTGLTEECLAFKVKTTQPRRYLVRPNQGIVTPNSTETISILLVDKDRQVLYSTYERLGQSALDHSKDKFLVQSCAVSEDFSGMFRNEPRGEGGQYKKELVEALTGMWNGVASGSGNSVPVFNKKLHVRHVVDDAAVGGAGGGSDVGLGGAARGIPSATGGTPSNFQRTTTNNNTSTKDMTPSQLNNEVEAIRRKYDELVAFSVNLTAERDILNNTLEQTKRDLNREMASRQALEKQGYKVGGSGRRGGGGGSDKSKSNGGGISFGALLVTVVVVFFAAVRATNVGSLGGVLGGVPFVGGLLGFDESLEEGKKTKFGGGAKDELVSVVVVAACYGWRHFTGNPGCETMCRGWGNPPEERNYHAFAIIQ</sequence>
<dbReference type="InterPro" id="IPR008962">
    <property type="entry name" value="PapD-like_sf"/>
</dbReference>
<keyword evidence="3 7" id="KW-0812">Transmembrane</keyword>
<dbReference type="STRING" id="35128.B8BSB8"/>
<dbReference type="Proteomes" id="UP000001449">
    <property type="component" value="Chromosome 1"/>
</dbReference>
<dbReference type="PROSITE" id="PS50202">
    <property type="entry name" value="MSP"/>
    <property type="match status" value="1"/>
</dbReference>
<dbReference type="GO" id="GO:0043495">
    <property type="term" value="F:protein-membrane adaptor activity"/>
    <property type="evidence" value="ECO:0000318"/>
    <property type="project" value="GO_Central"/>
</dbReference>
<dbReference type="EMBL" id="CM000638">
    <property type="protein sequence ID" value="EED96693.1"/>
    <property type="molecule type" value="Genomic_DNA"/>
</dbReference>
<dbReference type="Gene3D" id="2.60.40.10">
    <property type="entry name" value="Immunoglobulins"/>
    <property type="match status" value="1"/>
</dbReference>
<gene>
    <name evidence="9" type="ORF">THAPSDRAFT_21060</name>
</gene>
<dbReference type="HOGENOM" id="CLU_677060_0_0_1"/>
<feature type="region of interest" description="Disordered" evidence="6">
    <location>
        <begin position="268"/>
        <end position="296"/>
    </location>
</feature>